<evidence type="ECO:0000256" key="1">
    <source>
        <dbReference type="ARBA" id="ARBA00008889"/>
    </source>
</evidence>
<keyword evidence="4" id="KW-0689">Ribosomal protein</keyword>
<name>A0A4E0RE05_FASHE</name>
<evidence type="ECO:0000313" key="4">
    <source>
        <dbReference type="EMBL" id="THD24895.1"/>
    </source>
</evidence>
<dbReference type="InterPro" id="IPR043141">
    <property type="entry name" value="Ribosomal_uL10-like_sf"/>
</dbReference>
<organism evidence="4 5">
    <name type="scientific">Fasciola hepatica</name>
    <name type="common">Liver fluke</name>
    <dbReference type="NCBI Taxonomy" id="6192"/>
    <lineage>
        <taxon>Eukaryota</taxon>
        <taxon>Metazoa</taxon>
        <taxon>Spiralia</taxon>
        <taxon>Lophotrochozoa</taxon>
        <taxon>Platyhelminthes</taxon>
        <taxon>Trematoda</taxon>
        <taxon>Digenea</taxon>
        <taxon>Plagiorchiida</taxon>
        <taxon>Echinostomata</taxon>
        <taxon>Echinostomatoidea</taxon>
        <taxon>Fasciolidae</taxon>
        <taxon>Fasciola</taxon>
    </lineage>
</organism>
<dbReference type="Proteomes" id="UP000230066">
    <property type="component" value="Unassembled WGS sequence"/>
</dbReference>
<dbReference type="AlphaFoldDB" id="A0A4E0RE05"/>
<sequence>MAVAFKAHCLIPLPNTLCLLRQPVRNRYVPDPGTLEQRLFRAVTTPVLPPVHINPVEKRIRNQERLRLQHENSPYREFLRQKAREEFYELANGRMLLVLFPLYHKPRELLPVKNKLFRKNLVFHSFPVSILRETAVGTRWEMFTKCFLTDSSPNLYLFGDADPDLCGAALNILKKAPFLLLQGGVIQHRVLTAEQLKQFANYSFTGGLAGARSQLAGVLHQIRGHDLIRNLTAHQTDLIVSLRRHAAADD</sequence>
<evidence type="ECO:0000256" key="3">
    <source>
        <dbReference type="ARBA" id="ARBA00035716"/>
    </source>
</evidence>
<dbReference type="Gene3D" id="3.30.70.1730">
    <property type="match status" value="1"/>
</dbReference>
<dbReference type="SUPFAM" id="SSF160369">
    <property type="entry name" value="Ribosomal protein L10-like"/>
    <property type="match status" value="1"/>
</dbReference>
<proteinExistence type="inferred from homology"/>
<accession>A0A4E0RE05</accession>
<evidence type="ECO:0000256" key="2">
    <source>
        <dbReference type="ARBA" id="ARBA00035707"/>
    </source>
</evidence>
<comment type="caution">
    <text evidence="4">The sequence shown here is derived from an EMBL/GenBank/DDBJ whole genome shotgun (WGS) entry which is preliminary data.</text>
</comment>
<keyword evidence="4" id="KW-0687">Ribonucleoprotein</keyword>
<protein>
    <recommendedName>
        <fullName evidence="2">Large ribosomal subunit protein uL10m</fullName>
    </recommendedName>
    <alternativeName>
        <fullName evidence="3">39S ribosomal protein L10, mitochondrial</fullName>
    </alternativeName>
</protein>
<dbReference type="GO" id="GO:0005840">
    <property type="term" value="C:ribosome"/>
    <property type="evidence" value="ECO:0007669"/>
    <property type="project" value="UniProtKB-KW"/>
</dbReference>
<dbReference type="PANTHER" id="PTHR11560">
    <property type="entry name" value="39S RIBOSOMAL PROTEIN L10, MITOCHONDRIAL"/>
    <property type="match status" value="1"/>
</dbReference>
<dbReference type="EMBL" id="JXXN02001378">
    <property type="protein sequence ID" value="THD24895.1"/>
    <property type="molecule type" value="Genomic_DNA"/>
</dbReference>
<gene>
    <name evidence="4" type="ORF">D915_004464</name>
</gene>
<reference evidence="4" key="1">
    <citation type="submission" date="2019-03" db="EMBL/GenBank/DDBJ databases">
        <title>Improved annotation for the trematode Fasciola hepatica.</title>
        <authorList>
            <person name="Choi Y.-J."/>
            <person name="Martin J."/>
            <person name="Mitreva M."/>
        </authorList>
    </citation>
    <scope>NUCLEOTIDE SEQUENCE [LARGE SCALE GENOMIC DNA]</scope>
</reference>
<keyword evidence="5" id="KW-1185">Reference proteome</keyword>
<evidence type="ECO:0000313" key="5">
    <source>
        <dbReference type="Proteomes" id="UP000230066"/>
    </source>
</evidence>
<comment type="similarity">
    <text evidence="1">Belongs to the universal ribosomal protein uL10 family.</text>
</comment>
<dbReference type="InterPro" id="IPR047865">
    <property type="entry name" value="Ribosomal_uL10_bac_type"/>
</dbReference>